<name>A0ABW1ZMA3_9DEIO</name>
<keyword evidence="2" id="KW-0812">Transmembrane</keyword>
<protein>
    <recommendedName>
        <fullName evidence="5">Type 4 fimbrial biogenesis protein PilX N-terminal domain-containing protein</fullName>
    </recommendedName>
</protein>
<comment type="caution">
    <text evidence="3">The sequence shown here is derived from an EMBL/GenBank/DDBJ whole genome shotgun (WGS) entry which is preliminary data.</text>
</comment>
<sequence>MKPTPSSHLPRAQGQQGFSLVLALSLVALLSVMLITYSMLTVNNARTSSATSRGSAGFYAAEAALNARADRVRTLFKSFRTPQGTPPNPTNACKPGNMGSDDMACEESTIAGRKVVSYLWRSKDPYPIVVAAGERFAGLAGEETPTRCAARP</sequence>
<dbReference type="Proteomes" id="UP001596317">
    <property type="component" value="Unassembled WGS sequence"/>
</dbReference>
<evidence type="ECO:0008006" key="5">
    <source>
        <dbReference type="Google" id="ProtNLM"/>
    </source>
</evidence>
<organism evidence="3 4">
    <name type="scientific">Deinococcus multiflagellatus</name>
    <dbReference type="NCBI Taxonomy" id="1656887"/>
    <lineage>
        <taxon>Bacteria</taxon>
        <taxon>Thermotogati</taxon>
        <taxon>Deinococcota</taxon>
        <taxon>Deinococci</taxon>
        <taxon>Deinococcales</taxon>
        <taxon>Deinococcaceae</taxon>
        <taxon>Deinococcus</taxon>
    </lineage>
</organism>
<keyword evidence="2" id="KW-0472">Membrane</keyword>
<evidence type="ECO:0000313" key="3">
    <source>
        <dbReference type="EMBL" id="MFC6661550.1"/>
    </source>
</evidence>
<accession>A0ABW1ZMA3</accession>
<dbReference type="EMBL" id="JBHSWB010000001">
    <property type="protein sequence ID" value="MFC6661550.1"/>
    <property type="molecule type" value="Genomic_DNA"/>
</dbReference>
<dbReference type="RefSeq" id="WP_380057080.1">
    <property type="nucleotide sequence ID" value="NZ_JBHSWB010000001.1"/>
</dbReference>
<keyword evidence="2" id="KW-1133">Transmembrane helix</keyword>
<evidence type="ECO:0000256" key="2">
    <source>
        <dbReference type="SAM" id="Phobius"/>
    </source>
</evidence>
<feature type="transmembrane region" description="Helical" evidence="2">
    <location>
        <begin position="20"/>
        <end position="40"/>
    </location>
</feature>
<gene>
    <name evidence="3" type="ORF">ACFP90_15295</name>
</gene>
<evidence type="ECO:0000313" key="4">
    <source>
        <dbReference type="Proteomes" id="UP001596317"/>
    </source>
</evidence>
<proteinExistence type="predicted"/>
<reference evidence="4" key="1">
    <citation type="journal article" date="2019" name="Int. J. Syst. Evol. Microbiol.">
        <title>The Global Catalogue of Microorganisms (GCM) 10K type strain sequencing project: providing services to taxonomists for standard genome sequencing and annotation.</title>
        <authorList>
            <consortium name="The Broad Institute Genomics Platform"/>
            <consortium name="The Broad Institute Genome Sequencing Center for Infectious Disease"/>
            <person name="Wu L."/>
            <person name="Ma J."/>
        </authorList>
    </citation>
    <scope>NUCLEOTIDE SEQUENCE [LARGE SCALE GENOMIC DNA]</scope>
    <source>
        <strain evidence="4">CCUG 63830</strain>
    </source>
</reference>
<feature type="region of interest" description="Disordered" evidence="1">
    <location>
        <begin position="79"/>
        <end position="98"/>
    </location>
</feature>
<evidence type="ECO:0000256" key="1">
    <source>
        <dbReference type="SAM" id="MobiDB-lite"/>
    </source>
</evidence>
<keyword evidence="4" id="KW-1185">Reference proteome</keyword>